<protein>
    <submittedName>
        <fullName evidence="2">BQ5605_C007g04518 protein</fullName>
    </submittedName>
</protein>
<organism evidence="2 3">
    <name type="scientific">Microbotryum silenes-dioicae</name>
    <dbReference type="NCBI Taxonomy" id="796604"/>
    <lineage>
        <taxon>Eukaryota</taxon>
        <taxon>Fungi</taxon>
        <taxon>Dikarya</taxon>
        <taxon>Basidiomycota</taxon>
        <taxon>Pucciniomycotina</taxon>
        <taxon>Microbotryomycetes</taxon>
        <taxon>Microbotryales</taxon>
        <taxon>Microbotryaceae</taxon>
        <taxon>Microbotryum</taxon>
    </lineage>
</organism>
<evidence type="ECO:0000313" key="2">
    <source>
        <dbReference type="EMBL" id="SGY61040.1"/>
    </source>
</evidence>
<dbReference type="AlphaFoldDB" id="A0A2X0P2V9"/>
<feature type="region of interest" description="Disordered" evidence="1">
    <location>
        <begin position="88"/>
        <end position="120"/>
    </location>
</feature>
<proteinExistence type="predicted"/>
<evidence type="ECO:0000313" key="3">
    <source>
        <dbReference type="Proteomes" id="UP000249464"/>
    </source>
</evidence>
<dbReference type="Proteomes" id="UP000249464">
    <property type="component" value="Unassembled WGS sequence"/>
</dbReference>
<accession>A0A2X0P2V9</accession>
<evidence type="ECO:0000256" key="1">
    <source>
        <dbReference type="SAM" id="MobiDB-lite"/>
    </source>
</evidence>
<name>A0A2X0P2V9_9BASI</name>
<sequence>MMMMNTAMNRASTSTSSRRAAGYAVRARGGGRRGMAETATGTVSVTRLSMQPQGTLTMDFSHRLEGSCSWDHVVSVCSVEFVRCVVGGTRGEPSQRPGSMCSRTAEPSPTRGPHWAGPQTRLSLDLDTFDW</sequence>
<dbReference type="EMBL" id="FQNC01000045">
    <property type="protein sequence ID" value="SGY61040.1"/>
    <property type="molecule type" value="Genomic_DNA"/>
</dbReference>
<feature type="region of interest" description="Disordered" evidence="1">
    <location>
        <begin position="1"/>
        <end position="41"/>
    </location>
</feature>
<feature type="compositionally biased region" description="Low complexity" evidence="1">
    <location>
        <begin position="10"/>
        <end position="27"/>
    </location>
</feature>
<reference evidence="2 3" key="1">
    <citation type="submission" date="2016-11" db="EMBL/GenBank/DDBJ databases">
        <authorList>
            <person name="Jaros S."/>
            <person name="Januszkiewicz K."/>
            <person name="Wedrychowicz H."/>
        </authorList>
    </citation>
    <scope>NUCLEOTIDE SEQUENCE [LARGE SCALE GENOMIC DNA]</scope>
</reference>
<gene>
    <name evidence="2" type="primary">BQ5605_C007g04518</name>
    <name evidence="2" type="ORF">BQ5605_C007G04518</name>
</gene>
<keyword evidence="3" id="KW-1185">Reference proteome</keyword>